<name>A0AAW1XHG6_RUBAR</name>
<evidence type="ECO:0000313" key="4">
    <source>
        <dbReference type="Proteomes" id="UP001457282"/>
    </source>
</evidence>
<reference evidence="3 4" key="1">
    <citation type="journal article" date="2023" name="G3 (Bethesda)">
        <title>A chromosome-length genome assembly and annotation of blackberry (Rubus argutus, cv. 'Hillquist').</title>
        <authorList>
            <person name="Bruna T."/>
            <person name="Aryal R."/>
            <person name="Dudchenko O."/>
            <person name="Sargent D.J."/>
            <person name="Mead D."/>
            <person name="Buti M."/>
            <person name="Cavallini A."/>
            <person name="Hytonen T."/>
            <person name="Andres J."/>
            <person name="Pham M."/>
            <person name="Weisz D."/>
            <person name="Mascagni F."/>
            <person name="Usai G."/>
            <person name="Natali L."/>
            <person name="Bassil N."/>
            <person name="Fernandez G.E."/>
            <person name="Lomsadze A."/>
            <person name="Armour M."/>
            <person name="Olukolu B."/>
            <person name="Poorten T."/>
            <person name="Britton C."/>
            <person name="Davik J."/>
            <person name="Ashrafi H."/>
            <person name="Aiden E.L."/>
            <person name="Borodovsky M."/>
            <person name="Worthington M."/>
        </authorList>
    </citation>
    <scope>NUCLEOTIDE SEQUENCE [LARGE SCALE GENOMIC DNA]</scope>
    <source>
        <strain evidence="3">PI 553951</strain>
    </source>
</reference>
<feature type="transmembrane region" description="Helical" evidence="1">
    <location>
        <begin position="115"/>
        <end position="139"/>
    </location>
</feature>
<evidence type="ECO:0000256" key="1">
    <source>
        <dbReference type="SAM" id="Phobius"/>
    </source>
</evidence>
<accession>A0AAW1XHG6</accession>
<keyword evidence="4" id="KW-1185">Reference proteome</keyword>
<keyword evidence="1" id="KW-1133">Transmembrane helix</keyword>
<protein>
    <submittedName>
        <fullName evidence="3">Uncharacterized protein</fullName>
    </submittedName>
</protein>
<keyword evidence="1" id="KW-0472">Membrane</keyword>
<comment type="caution">
    <text evidence="3">The sequence shown here is derived from an EMBL/GenBank/DDBJ whole genome shotgun (WGS) entry which is preliminary data.</text>
</comment>
<dbReference type="AlphaFoldDB" id="A0AAW1XHG6"/>
<evidence type="ECO:0000313" key="3">
    <source>
        <dbReference type="EMBL" id="KAK9936147.1"/>
    </source>
</evidence>
<dbReference type="EMBL" id="JBEDUW010000003">
    <property type="protein sequence ID" value="KAK9936147.1"/>
    <property type="molecule type" value="Genomic_DNA"/>
</dbReference>
<feature type="chain" id="PRO_5043912413" evidence="2">
    <location>
        <begin position="24"/>
        <end position="207"/>
    </location>
</feature>
<feature type="signal peptide" evidence="2">
    <location>
        <begin position="1"/>
        <end position="23"/>
    </location>
</feature>
<proteinExistence type="predicted"/>
<dbReference type="Proteomes" id="UP001457282">
    <property type="component" value="Unassembled WGS sequence"/>
</dbReference>
<evidence type="ECO:0000256" key="2">
    <source>
        <dbReference type="SAM" id="SignalP"/>
    </source>
</evidence>
<gene>
    <name evidence="3" type="ORF">M0R45_013006</name>
</gene>
<dbReference type="Gene3D" id="3.30.200.20">
    <property type="entry name" value="Phosphorylase Kinase, domain 1"/>
    <property type="match status" value="1"/>
</dbReference>
<keyword evidence="1" id="KW-0812">Transmembrane</keyword>
<organism evidence="3 4">
    <name type="scientific">Rubus argutus</name>
    <name type="common">Southern blackberry</name>
    <dbReference type="NCBI Taxonomy" id="59490"/>
    <lineage>
        <taxon>Eukaryota</taxon>
        <taxon>Viridiplantae</taxon>
        <taxon>Streptophyta</taxon>
        <taxon>Embryophyta</taxon>
        <taxon>Tracheophyta</taxon>
        <taxon>Spermatophyta</taxon>
        <taxon>Magnoliopsida</taxon>
        <taxon>eudicotyledons</taxon>
        <taxon>Gunneridae</taxon>
        <taxon>Pentapetalae</taxon>
        <taxon>rosids</taxon>
        <taxon>fabids</taxon>
        <taxon>Rosales</taxon>
        <taxon>Rosaceae</taxon>
        <taxon>Rosoideae</taxon>
        <taxon>Rosoideae incertae sedis</taxon>
        <taxon>Rubus</taxon>
    </lineage>
</organism>
<sequence length="207" mass="23874">MGSLRLLFFILHIILDLVAPTTAQINDAVCTFTADFCWRCQRRCHAGQLSYLYQSVQSLLFQNCSYQKEAILWAKPCMVRYSSKLIFGVEEDEPINRFGSKSSTYKRKEGELSKITIISIIVAVIAFILTLLVSICIFFRVRKRPVKLKLENDNSGWTRWIWSCLQGRLANGQYIAVKRLSKNSEQGDREFKMSLNHFIFIQSITGI</sequence>
<keyword evidence="2" id="KW-0732">Signal</keyword>